<keyword evidence="5" id="KW-1185">Reference proteome</keyword>
<dbReference type="InterPro" id="IPR004358">
    <property type="entry name" value="Sig_transdc_His_kin-like_C"/>
</dbReference>
<dbReference type="InterPro" id="IPR003594">
    <property type="entry name" value="HATPase_dom"/>
</dbReference>
<dbReference type="SUPFAM" id="SSF55874">
    <property type="entry name" value="ATPase domain of HSP90 chaperone/DNA topoisomerase II/histidine kinase"/>
    <property type="match status" value="1"/>
</dbReference>
<dbReference type="RefSeq" id="WP_009055493.1">
    <property type="nucleotide sequence ID" value="NZ_AJYA01000025.1"/>
</dbReference>
<protein>
    <recommendedName>
        <fullName evidence="2">histidine kinase</fullName>
        <ecNumber evidence="2">2.7.13.3</ecNumber>
    </recommendedName>
</protein>
<comment type="caution">
    <text evidence="4">The sequence shown here is derived from an EMBL/GenBank/DDBJ whole genome shotgun (WGS) entry which is preliminary data.</text>
</comment>
<dbReference type="PRINTS" id="PR00344">
    <property type="entry name" value="BCTRLSENSOR"/>
</dbReference>
<reference evidence="4 5" key="1">
    <citation type="submission" date="2012-05" db="EMBL/GenBank/DDBJ databases">
        <title>Genome sequence of Nitritalea halalkaliphila LW7.</title>
        <authorList>
            <person name="Jangir P.K."/>
            <person name="Singh A."/>
            <person name="Shivaji S."/>
            <person name="Sharma R."/>
        </authorList>
    </citation>
    <scope>NUCLEOTIDE SEQUENCE [LARGE SCALE GENOMIC DNA]</scope>
    <source>
        <strain evidence="4 5">LW7</strain>
    </source>
</reference>
<feature type="domain" description="Histidine kinase/HSP90-like ATPase" evidence="3">
    <location>
        <begin position="41"/>
        <end position="135"/>
    </location>
</feature>
<evidence type="ECO:0000259" key="3">
    <source>
        <dbReference type="Pfam" id="PF02518"/>
    </source>
</evidence>
<dbReference type="PANTHER" id="PTHR34220">
    <property type="entry name" value="SENSOR HISTIDINE KINASE YPDA"/>
    <property type="match status" value="1"/>
</dbReference>
<proteinExistence type="predicted"/>
<evidence type="ECO:0000313" key="4">
    <source>
        <dbReference type="EMBL" id="EIM75838.1"/>
    </source>
</evidence>
<keyword evidence="4" id="KW-0808">Transferase</keyword>
<keyword evidence="4" id="KW-0418">Kinase</keyword>
<dbReference type="AlphaFoldDB" id="I5C1Y6"/>
<dbReference type="OrthoDB" id="9792992at2"/>
<dbReference type="EC" id="2.7.13.3" evidence="2"/>
<dbReference type="Proteomes" id="UP000005551">
    <property type="component" value="Unassembled WGS sequence"/>
</dbReference>
<name>I5C1Y6_9BACT</name>
<organism evidence="4 5">
    <name type="scientific">Nitritalea halalkaliphila LW7</name>
    <dbReference type="NCBI Taxonomy" id="1189621"/>
    <lineage>
        <taxon>Bacteria</taxon>
        <taxon>Pseudomonadati</taxon>
        <taxon>Bacteroidota</taxon>
        <taxon>Cytophagia</taxon>
        <taxon>Cytophagales</taxon>
        <taxon>Cyclobacteriaceae</taxon>
        <taxon>Nitritalea</taxon>
    </lineage>
</organism>
<comment type="catalytic activity">
    <reaction evidence="1">
        <text>ATP + protein L-histidine = ADP + protein N-phospho-L-histidine.</text>
        <dbReference type="EC" id="2.7.13.3"/>
    </reaction>
</comment>
<dbReference type="EMBL" id="AJYA01000025">
    <property type="protein sequence ID" value="EIM75838.1"/>
    <property type="molecule type" value="Genomic_DNA"/>
</dbReference>
<evidence type="ECO:0000313" key="5">
    <source>
        <dbReference type="Proteomes" id="UP000005551"/>
    </source>
</evidence>
<dbReference type="Gene3D" id="3.30.565.10">
    <property type="entry name" value="Histidine kinase-like ATPase, C-terminal domain"/>
    <property type="match status" value="1"/>
</dbReference>
<dbReference type="InterPro" id="IPR050640">
    <property type="entry name" value="Bact_2-comp_sensor_kinase"/>
</dbReference>
<dbReference type="InterPro" id="IPR036890">
    <property type="entry name" value="HATPase_C_sf"/>
</dbReference>
<dbReference type="PANTHER" id="PTHR34220:SF7">
    <property type="entry name" value="SENSOR HISTIDINE KINASE YPDA"/>
    <property type="match status" value="1"/>
</dbReference>
<evidence type="ECO:0000256" key="2">
    <source>
        <dbReference type="ARBA" id="ARBA00012438"/>
    </source>
</evidence>
<accession>I5C1Y6</accession>
<dbReference type="STRING" id="1189621.A3SI_11994"/>
<evidence type="ECO:0000256" key="1">
    <source>
        <dbReference type="ARBA" id="ARBA00000085"/>
    </source>
</evidence>
<sequence>MMELLERYASVENQRYQGAVHVQIHHAPGLDPTAIKVPPLLIQPFVENTFKHAFGGDYTKDAEVEVYFQEQGNRHLLVTIKDNGRGFRPGETKNTSMGMRIVAQRLSLFPEFEPHHLQVDSIPGKGTTISVLIPRLDQIALVQK</sequence>
<dbReference type="GO" id="GO:0004673">
    <property type="term" value="F:protein histidine kinase activity"/>
    <property type="evidence" value="ECO:0007669"/>
    <property type="project" value="UniProtKB-EC"/>
</dbReference>
<gene>
    <name evidence="4" type="ORF">A3SI_11994</name>
</gene>
<dbReference type="Pfam" id="PF02518">
    <property type="entry name" value="HATPase_c"/>
    <property type="match status" value="1"/>
</dbReference>